<keyword evidence="3" id="KW-1185">Reference proteome</keyword>
<name>A0A081MZH7_9GAMM</name>
<dbReference type="Gene3D" id="3.40.50.2000">
    <property type="entry name" value="Glycogen Phosphorylase B"/>
    <property type="match status" value="2"/>
</dbReference>
<protein>
    <recommendedName>
        <fullName evidence="1">Glycosyl transferase family 1 domain-containing protein</fullName>
    </recommendedName>
</protein>
<gene>
    <name evidence="2" type="ORF">GZ77_24055</name>
</gene>
<evidence type="ECO:0000259" key="1">
    <source>
        <dbReference type="Pfam" id="PF00534"/>
    </source>
</evidence>
<feature type="domain" description="Glycosyl transferase family 1" evidence="1">
    <location>
        <begin position="184"/>
        <end position="348"/>
    </location>
</feature>
<dbReference type="GO" id="GO:1901135">
    <property type="term" value="P:carbohydrate derivative metabolic process"/>
    <property type="evidence" value="ECO:0007669"/>
    <property type="project" value="UniProtKB-ARBA"/>
</dbReference>
<organism evidence="2 3">
    <name type="scientific">Endozoicomonas montiporae</name>
    <dbReference type="NCBI Taxonomy" id="1027273"/>
    <lineage>
        <taxon>Bacteria</taxon>
        <taxon>Pseudomonadati</taxon>
        <taxon>Pseudomonadota</taxon>
        <taxon>Gammaproteobacteria</taxon>
        <taxon>Oceanospirillales</taxon>
        <taxon>Endozoicomonadaceae</taxon>
        <taxon>Endozoicomonas</taxon>
    </lineage>
</organism>
<dbReference type="Pfam" id="PF00534">
    <property type="entry name" value="Glycos_transf_1"/>
    <property type="match status" value="1"/>
</dbReference>
<dbReference type="GO" id="GO:0016757">
    <property type="term" value="F:glycosyltransferase activity"/>
    <property type="evidence" value="ECO:0007669"/>
    <property type="project" value="InterPro"/>
</dbReference>
<dbReference type="eggNOG" id="COG0438">
    <property type="taxonomic scope" value="Bacteria"/>
</dbReference>
<dbReference type="RefSeq" id="WP_034879365.1">
    <property type="nucleotide sequence ID" value="NZ_JOKG01000006.1"/>
</dbReference>
<sequence length="377" mass="42663">MILAFALFKYFPFGGLQRDFLRIALECQKRGHEIRVYTTSWLGDKPEGFDIQILSAQGSSNHRRMLSFQRQVQANYRQNPGDVLIGFNKMAGLDVYYASDTCFKEKALNDRSWLYRLTSRCRYYTALEESVFSPRYNSLILTLTQHQKDTFQTLYGTQAERFVMLPPGIDRNTKIHERENIRSHYRDKLGIPENNSVLLLVASSFKTKGLDRAIDALASLPQPLLKQTKLVIAGNDDPKPYEARADKLGCSQNIQFLGARKDIHELMMMSDLLIHPAYTESAGMVLLEAITCGLPVLTTDICGYAPYITEAKAGLVASSPFNQATFNQLTADMLTSDNRKDWINNGIQFAQVNDLYSQHSKAAEVIINYARKDKTAA</sequence>
<accession>A0A081MZH7</accession>
<evidence type="ECO:0000313" key="3">
    <source>
        <dbReference type="Proteomes" id="UP000028006"/>
    </source>
</evidence>
<proteinExistence type="predicted"/>
<dbReference type="PANTHER" id="PTHR12526:SF641">
    <property type="entry name" value="LIPOPOLYSACCHARIDE CORE BIOSYNTHESIS PROTEIN RFAG"/>
    <property type="match status" value="1"/>
</dbReference>
<dbReference type="PANTHER" id="PTHR12526">
    <property type="entry name" value="GLYCOSYLTRANSFERASE"/>
    <property type="match status" value="1"/>
</dbReference>
<dbReference type="InterPro" id="IPR001296">
    <property type="entry name" value="Glyco_trans_1"/>
</dbReference>
<dbReference type="Proteomes" id="UP000028006">
    <property type="component" value="Unassembled WGS sequence"/>
</dbReference>
<reference evidence="2 3" key="1">
    <citation type="submission" date="2014-06" db="EMBL/GenBank/DDBJ databases">
        <title>Whole Genome Sequences of Three Symbiotic Endozoicomonas Bacteria.</title>
        <authorList>
            <person name="Neave M.J."/>
            <person name="Apprill A."/>
            <person name="Voolstra C.R."/>
        </authorList>
    </citation>
    <scope>NUCLEOTIDE SEQUENCE [LARGE SCALE GENOMIC DNA]</scope>
    <source>
        <strain evidence="2 3">LMG 24815</strain>
    </source>
</reference>
<dbReference type="AlphaFoldDB" id="A0A081MZH7"/>
<evidence type="ECO:0000313" key="2">
    <source>
        <dbReference type="EMBL" id="KEQ11600.1"/>
    </source>
</evidence>
<dbReference type="CDD" id="cd03801">
    <property type="entry name" value="GT4_PimA-like"/>
    <property type="match status" value="1"/>
</dbReference>
<dbReference type="EMBL" id="JOKG01000006">
    <property type="protein sequence ID" value="KEQ11600.1"/>
    <property type="molecule type" value="Genomic_DNA"/>
</dbReference>
<comment type="caution">
    <text evidence="2">The sequence shown here is derived from an EMBL/GenBank/DDBJ whole genome shotgun (WGS) entry which is preliminary data.</text>
</comment>
<dbReference type="SUPFAM" id="SSF53756">
    <property type="entry name" value="UDP-Glycosyltransferase/glycogen phosphorylase"/>
    <property type="match status" value="1"/>
</dbReference>